<feature type="domain" description="CAF17 C-terminal" evidence="2">
    <location>
        <begin position="199"/>
        <end position="267"/>
    </location>
</feature>
<evidence type="ECO:0000313" key="4">
    <source>
        <dbReference type="Proteomes" id="UP000307874"/>
    </source>
</evidence>
<dbReference type="EMBL" id="VCLB01000009">
    <property type="protein sequence ID" value="TNB46567.1"/>
    <property type="molecule type" value="Genomic_DNA"/>
</dbReference>
<dbReference type="Gene3D" id="3.30.1360.120">
    <property type="entry name" value="Probable tRNA modification gtpase trme, domain 1"/>
    <property type="match status" value="2"/>
</dbReference>
<dbReference type="OrthoDB" id="9796287at2"/>
<organism evidence="3 4">
    <name type="scientific">Martelella lutilitoris</name>
    <dbReference type="NCBI Taxonomy" id="2583532"/>
    <lineage>
        <taxon>Bacteria</taxon>
        <taxon>Pseudomonadati</taxon>
        <taxon>Pseudomonadota</taxon>
        <taxon>Alphaproteobacteria</taxon>
        <taxon>Hyphomicrobiales</taxon>
        <taxon>Aurantimonadaceae</taxon>
        <taxon>Martelella</taxon>
    </lineage>
</organism>
<dbReference type="PIRSF" id="PIRSF006487">
    <property type="entry name" value="GcvT"/>
    <property type="match status" value="1"/>
</dbReference>
<comment type="caution">
    <text evidence="3">The sequence shown here is derived from an EMBL/GenBank/DDBJ whole genome shotgun (WGS) entry which is preliminary data.</text>
</comment>
<dbReference type="AlphaFoldDB" id="A0A5C4JMN4"/>
<dbReference type="Pfam" id="PF25455">
    <property type="entry name" value="Beta-barrel_CAF17_C"/>
    <property type="match status" value="1"/>
</dbReference>
<name>A0A5C4JMN4_9HYPH</name>
<dbReference type="InterPro" id="IPR045179">
    <property type="entry name" value="YgfZ/GcvT"/>
</dbReference>
<evidence type="ECO:0000313" key="3">
    <source>
        <dbReference type="EMBL" id="TNB46567.1"/>
    </source>
</evidence>
<dbReference type="InterPro" id="IPR057460">
    <property type="entry name" value="CAF17_C"/>
</dbReference>
<dbReference type="PANTHER" id="PTHR22602:SF0">
    <property type="entry name" value="TRANSFERASE CAF17, MITOCHONDRIAL-RELATED"/>
    <property type="match status" value="1"/>
</dbReference>
<dbReference type="SUPFAM" id="SSF103025">
    <property type="entry name" value="Folate-binding domain"/>
    <property type="match status" value="1"/>
</dbReference>
<protein>
    <submittedName>
        <fullName evidence="3">Folate-binding protein YgfZ</fullName>
    </submittedName>
</protein>
<dbReference type="InterPro" id="IPR027266">
    <property type="entry name" value="TrmE/GcvT-like"/>
</dbReference>
<dbReference type="RefSeq" id="WP_138749556.1">
    <property type="nucleotide sequence ID" value="NZ_VCLB01000009.1"/>
</dbReference>
<dbReference type="NCBIfam" id="TIGR03317">
    <property type="entry name" value="ygfZ_signature"/>
    <property type="match status" value="1"/>
</dbReference>
<keyword evidence="1" id="KW-0809">Transit peptide</keyword>
<dbReference type="GO" id="GO:0016226">
    <property type="term" value="P:iron-sulfur cluster assembly"/>
    <property type="evidence" value="ECO:0007669"/>
    <property type="project" value="TreeGrafter"/>
</dbReference>
<sequence length="279" mass="29697">MALIHLPDRAFITLEGEDAEAFLQNLITTNIEGLAPGEAWPGALLTPQGKIMFDFLIARCPNGFLIETHAADQAALAKRLMLYKLRAKVTIGTPDHDGVTILVNEETVFEGATTDKRFSASDIALYRLPGRLDDAADDADAYTALRIEAGAAEMHADFAAEDAFPHDVLFDKNGGLNFRKGCYVGQEVVSRMQHRGTARRRLVRLEASEPFNTDQGAVEAGGKSAGSLGSVSGHAAMAIVRIDRIASAAGDVSVGGMPVSVTPYAWSGVSLEPTGAEPE</sequence>
<gene>
    <name evidence="3" type="ORF">FF124_16340</name>
</gene>
<evidence type="ECO:0000259" key="2">
    <source>
        <dbReference type="Pfam" id="PF25455"/>
    </source>
</evidence>
<dbReference type="Proteomes" id="UP000307874">
    <property type="component" value="Unassembled WGS sequence"/>
</dbReference>
<dbReference type="PANTHER" id="PTHR22602">
    <property type="entry name" value="TRANSFERASE CAF17, MITOCHONDRIAL-RELATED"/>
    <property type="match status" value="1"/>
</dbReference>
<dbReference type="InterPro" id="IPR017703">
    <property type="entry name" value="YgfZ/GCV_T_CS"/>
</dbReference>
<evidence type="ECO:0000256" key="1">
    <source>
        <dbReference type="ARBA" id="ARBA00022946"/>
    </source>
</evidence>
<keyword evidence="4" id="KW-1185">Reference proteome</keyword>
<reference evidence="3 4" key="1">
    <citation type="submission" date="2019-06" db="EMBL/GenBank/DDBJ databases">
        <title>Martelella lutilitoris sp. nov., isolated from a tidal mudflat.</title>
        <authorList>
            <person name="Kim Y.-J."/>
        </authorList>
    </citation>
    <scope>NUCLEOTIDE SEQUENCE [LARGE SCALE GENOMIC DNA]</scope>
    <source>
        <strain evidence="3 4">GH2-6</strain>
    </source>
</reference>
<accession>A0A5C4JMN4</accession>
<proteinExistence type="predicted"/>